<dbReference type="PROSITE" id="PS50194">
    <property type="entry name" value="FILAMIN_REPEAT"/>
    <property type="match status" value="3"/>
</dbReference>
<evidence type="ECO:0000256" key="2">
    <source>
        <dbReference type="ARBA" id="ARBA00022737"/>
    </source>
</evidence>
<dbReference type="EMBL" id="JAODUP010000271">
    <property type="protein sequence ID" value="KAK2154306.1"/>
    <property type="molecule type" value="Genomic_DNA"/>
</dbReference>
<feature type="repeat" description="Filamin" evidence="3">
    <location>
        <begin position="208"/>
        <end position="229"/>
    </location>
</feature>
<name>A0AAD9JJN5_9ANNE</name>
<dbReference type="InterPro" id="IPR044801">
    <property type="entry name" value="Filamin"/>
</dbReference>
<comment type="caution">
    <text evidence="4">The sequence shown here is derived from an EMBL/GenBank/DDBJ whole genome shotgun (WGS) entry which is preliminary data.</text>
</comment>
<sequence>MPMQWGSKGATSNILAGQFPQFQISAADVKRGAVVVNATSPSGKTHRMTVQEKNGVYTANFTPTEVGDWNIAILYDGQHIQGSPFDVRVYDASRVRVMDPLGGAVGKMFAFTVKADGAGEGKLDVNIVHNGTTIPATIVPTNPALQQFDVHFTPPSNSPFKLEIIDSNAVTATGNGLTSTAINTNAEFIINTGTTAKDGDLRVEITGEYIIDVYFYGKPIKGSPYRVQAYDLSSIHVTVPSIGIVDKLVEFDINAARAGSGNLEIMVNDGKIPCSVQNRVRPDIGMSSDSVSTEEAACTLVSKLASDA</sequence>
<dbReference type="Pfam" id="PF00630">
    <property type="entry name" value="Filamin"/>
    <property type="match status" value="1"/>
</dbReference>
<feature type="repeat" description="Filamin" evidence="3">
    <location>
        <begin position="9"/>
        <end position="89"/>
    </location>
</feature>
<evidence type="ECO:0000256" key="1">
    <source>
        <dbReference type="ARBA" id="ARBA00009238"/>
    </source>
</evidence>
<proteinExistence type="inferred from homology"/>
<dbReference type="AlphaFoldDB" id="A0AAD9JJN5"/>
<keyword evidence="2" id="KW-0677">Repeat</keyword>
<accession>A0AAD9JJN5</accession>
<organism evidence="4 5">
    <name type="scientific">Paralvinella palmiformis</name>
    <dbReference type="NCBI Taxonomy" id="53620"/>
    <lineage>
        <taxon>Eukaryota</taxon>
        <taxon>Metazoa</taxon>
        <taxon>Spiralia</taxon>
        <taxon>Lophotrochozoa</taxon>
        <taxon>Annelida</taxon>
        <taxon>Polychaeta</taxon>
        <taxon>Sedentaria</taxon>
        <taxon>Canalipalpata</taxon>
        <taxon>Terebellida</taxon>
        <taxon>Terebelliformia</taxon>
        <taxon>Alvinellidae</taxon>
        <taxon>Paralvinella</taxon>
    </lineage>
</organism>
<dbReference type="InterPro" id="IPR001298">
    <property type="entry name" value="Filamin/ABP280_rpt"/>
</dbReference>
<comment type="similarity">
    <text evidence="1">Belongs to the filamin family.</text>
</comment>
<evidence type="ECO:0000256" key="3">
    <source>
        <dbReference type="PROSITE-ProRule" id="PRU00087"/>
    </source>
</evidence>
<evidence type="ECO:0000313" key="5">
    <source>
        <dbReference type="Proteomes" id="UP001208570"/>
    </source>
</evidence>
<dbReference type="Proteomes" id="UP001208570">
    <property type="component" value="Unassembled WGS sequence"/>
</dbReference>
<dbReference type="InterPro" id="IPR014756">
    <property type="entry name" value="Ig_E-set"/>
</dbReference>
<dbReference type="PANTHER" id="PTHR38537:SF8">
    <property type="entry name" value="FILAMIN-A"/>
    <property type="match status" value="1"/>
</dbReference>
<feature type="repeat" description="Filamin" evidence="3">
    <location>
        <begin position="162"/>
        <end position="207"/>
    </location>
</feature>
<gene>
    <name evidence="4" type="ORF">LSH36_271g03013</name>
</gene>
<evidence type="ECO:0000313" key="4">
    <source>
        <dbReference type="EMBL" id="KAK2154306.1"/>
    </source>
</evidence>
<dbReference type="InterPro" id="IPR017868">
    <property type="entry name" value="Filamin/ABP280_repeat-like"/>
</dbReference>
<dbReference type="SMART" id="SM00557">
    <property type="entry name" value="IG_FLMN"/>
    <property type="match status" value="2"/>
</dbReference>
<dbReference type="InterPro" id="IPR013783">
    <property type="entry name" value="Ig-like_fold"/>
</dbReference>
<keyword evidence="5" id="KW-1185">Reference proteome</keyword>
<dbReference type="GO" id="GO:0051015">
    <property type="term" value="F:actin filament binding"/>
    <property type="evidence" value="ECO:0007669"/>
    <property type="project" value="InterPro"/>
</dbReference>
<reference evidence="4" key="1">
    <citation type="journal article" date="2023" name="Mol. Biol. Evol.">
        <title>Third-Generation Sequencing Reveals the Adaptive Role of the Epigenome in Three Deep-Sea Polychaetes.</title>
        <authorList>
            <person name="Perez M."/>
            <person name="Aroh O."/>
            <person name="Sun Y."/>
            <person name="Lan Y."/>
            <person name="Juniper S.K."/>
            <person name="Young C.R."/>
            <person name="Angers B."/>
            <person name="Qian P.Y."/>
        </authorList>
    </citation>
    <scope>NUCLEOTIDE SEQUENCE</scope>
    <source>
        <strain evidence="4">P08H-3</strain>
    </source>
</reference>
<dbReference type="Gene3D" id="2.60.40.10">
    <property type="entry name" value="Immunoglobulins"/>
    <property type="match status" value="2"/>
</dbReference>
<dbReference type="GO" id="GO:0030036">
    <property type="term" value="P:actin cytoskeleton organization"/>
    <property type="evidence" value="ECO:0007669"/>
    <property type="project" value="InterPro"/>
</dbReference>
<dbReference type="SUPFAM" id="SSF81296">
    <property type="entry name" value="E set domains"/>
    <property type="match status" value="3"/>
</dbReference>
<dbReference type="PANTHER" id="PTHR38537">
    <property type="entry name" value="JITTERBUG, ISOFORM N"/>
    <property type="match status" value="1"/>
</dbReference>
<protein>
    <submittedName>
        <fullName evidence="4">Uncharacterized protein</fullName>
    </submittedName>
</protein>